<dbReference type="OrthoDB" id="9788300at2"/>
<dbReference type="PROSITE" id="PS51186">
    <property type="entry name" value="GNAT"/>
    <property type="match status" value="1"/>
</dbReference>
<proteinExistence type="predicted"/>
<keyword evidence="2" id="KW-0012">Acyltransferase</keyword>
<dbReference type="EMBL" id="WBJZ01000035">
    <property type="protein sequence ID" value="KAB1652092.1"/>
    <property type="molecule type" value="Genomic_DNA"/>
</dbReference>
<accession>A0A7J5BM19</accession>
<keyword evidence="1 4" id="KW-0808">Transferase</keyword>
<dbReference type="AlphaFoldDB" id="A0A7J5BM19"/>
<sequence>MQGTGSQLVIRDGRGASDAPALVRIRRTVVTSTHHFLRPGDLEKIEARMATDYLPSVTVLVAERDTIPLGFAGIADDRLEMLFVSDTAHGRGVGSALLGEAVARFGVTHVDVNEQNETARRFYRRRGFVAVGRSASDAEGRPYPMLHLELTVEPPRR</sequence>
<dbReference type="PANTHER" id="PTHR43800">
    <property type="entry name" value="PEPTIDYL-LYSINE N-ACETYLTRANSFERASE YJAB"/>
    <property type="match status" value="1"/>
</dbReference>
<gene>
    <name evidence="4" type="ORF">F8O01_17220</name>
</gene>
<reference evidence="4 5" key="1">
    <citation type="submission" date="2019-09" db="EMBL/GenBank/DDBJ databases">
        <title>Phylogeny of genus Pseudoclavibacter and closely related genus.</title>
        <authorList>
            <person name="Li Y."/>
        </authorList>
    </citation>
    <scope>NUCLEOTIDE SEQUENCE [LARGE SCALE GENOMIC DNA]</scope>
    <source>
        <strain evidence="4 5">DSM 23821</strain>
    </source>
</reference>
<evidence type="ECO:0000256" key="1">
    <source>
        <dbReference type="ARBA" id="ARBA00022679"/>
    </source>
</evidence>
<dbReference type="Pfam" id="PF13673">
    <property type="entry name" value="Acetyltransf_10"/>
    <property type="match status" value="1"/>
</dbReference>
<dbReference type="GO" id="GO:0016747">
    <property type="term" value="F:acyltransferase activity, transferring groups other than amino-acyl groups"/>
    <property type="evidence" value="ECO:0007669"/>
    <property type="project" value="InterPro"/>
</dbReference>
<dbReference type="RefSeq" id="WP_158042137.1">
    <property type="nucleotide sequence ID" value="NZ_JACCFV010000001.1"/>
</dbReference>
<comment type="caution">
    <text evidence="4">The sequence shown here is derived from an EMBL/GenBank/DDBJ whole genome shotgun (WGS) entry which is preliminary data.</text>
</comment>
<dbReference type="SUPFAM" id="SSF55729">
    <property type="entry name" value="Acyl-CoA N-acyltransferases (Nat)"/>
    <property type="match status" value="1"/>
</dbReference>
<dbReference type="InterPro" id="IPR000182">
    <property type="entry name" value="GNAT_dom"/>
</dbReference>
<evidence type="ECO:0000256" key="2">
    <source>
        <dbReference type="ARBA" id="ARBA00023315"/>
    </source>
</evidence>
<feature type="domain" description="N-acetyltransferase" evidence="3">
    <location>
        <begin position="8"/>
        <end position="153"/>
    </location>
</feature>
<keyword evidence="5" id="KW-1185">Reference proteome</keyword>
<name>A0A7J5BM19_9MICO</name>
<dbReference type="CDD" id="cd04301">
    <property type="entry name" value="NAT_SF"/>
    <property type="match status" value="1"/>
</dbReference>
<protein>
    <submittedName>
        <fullName evidence="4">GNAT family N-acetyltransferase</fullName>
    </submittedName>
</protein>
<dbReference type="InterPro" id="IPR016181">
    <property type="entry name" value="Acyl_CoA_acyltransferase"/>
</dbReference>
<evidence type="ECO:0000259" key="3">
    <source>
        <dbReference type="PROSITE" id="PS51186"/>
    </source>
</evidence>
<organism evidence="4 5">
    <name type="scientific">Pseudoclavibacter chungangensis</name>
    <dbReference type="NCBI Taxonomy" id="587635"/>
    <lineage>
        <taxon>Bacteria</taxon>
        <taxon>Bacillati</taxon>
        <taxon>Actinomycetota</taxon>
        <taxon>Actinomycetes</taxon>
        <taxon>Micrococcales</taxon>
        <taxon>Microbacteriaceae</taxon>
        <taxon>Pseudoclavibacter</taxon>
    </lineage>
</organism>
<dbReference type="Gene3D" id="3.40.630.30">
    <property type="match status" value="1"/>
</dbReference>
<evidence type="ECO:0000313" key="5">
    <source>
        <dbReference type="Proteomes" id="UP000467240"/>
    </source>
</evidence>
<evidence type="ECO:0000313" key="4">
    <source>
        <dbReference type="EMBL" id="KAB1652092.1"/>
    </source>
</evidence>
<dbReference type="PANTHER" id="PTHR43800:SF1">
    <property type="entry name" value="PEPTIDYL-LYSINE N-ACETYLTRANSFERASE YJAB"/>
    <property type="match status" value="1"/>
</dbReference>
<dbReference type="Proteomes" id="UP000467240">
    <property type="component" value="Unassembled WGS sequence"/>
</dbReference>